<accession>A0A7R8W128</accession>
<dbReference type="EMBL" id="OB660109">
    <property type="protein sequence ID" value="CAD7222834.1"/>
    <property type="molecule type" value="Genomic_DNA"/>
</dbReference>
<gene>
    <name evidence="1" type="ORF">CTOB1V02_LOCUS831</name>
</gene>
<name>A0A7R8W128_9CRUS</name>
<dbReference type="AlphaFoldDB" id="A0A7R8W128"/>
<evidence type="ECO:0000313" key="1">
    <source>
        <dbReference type="EMBL" id="CAD7222834.1"/>
    </source>
</evidence>
<sequence>MTNPGLRVYGVSAGPHYPSYLYYQGPPNYNVGFSNYGSLRIRPNNPLYSSPYKRPRPRTYNRPSLLRTESEDPDYPLFKTNEHLYHPFFRVDREGRTFGIFKDLFGLFPPPQEQFVEQNGVPEPLWLAEEQGPAIMDSFRLTVPFYPFVRDPPVPNSNRLGSLNEAVNAMPATELEQVVHRIIASMDSANNNNAFYPNRGRYYFY</sequence>
<reference evidence="1" key="1">
    <citation type="submission" date="2020-11" db="EMBL/GenBank/DDBJ databases">
        <authorList>
            <person name="Tran Van P."/>
        </authorList>
    </citation>
    <scope>NUCLEOTIDE SEQUENCE</scope>
</reference>
<protein>
    <submittedName>
        <fullName evidence="1">Uncharacterized protein</fullName>
    </submittedName>
</protein>
<proteinExistence type="predicted"/>
<organism evidence="1">
    <name type="scientific">Cyprideis torosa</name>
    <dbReference type="NCBI Taxonomy" id="163714"/>
    <lineage>
        <taxon>Eukaryota</taxon>
        <taxon>Metazoa</taxon>
        <taxon>Ecdysozoa</taxon>
        <taxon>Arthropoda</taxon>
        <taxon>Crustacea</taxon>
        <taxon>Oligostraca</taxon>
        <taxon>Ostracoda</taxon>
        <taxon>Podocopa</taxon>
        <taxon>Podocopida</taxon>
        <taxon>Cytherocopina</taxon>
        <taxon>Cytheroidea</taxon>
        <taxon>Cytherideidae</taxon>
        <taxon>Cyprideis</taxon>
    </lineage>
</organism>